<dbReference type="GO" id="GO:0015562">
    <property type="term" value="F:efflux transmembrane transporter activity"/>
    <property type="evidence" value="ECO:0007669"/>
    <property type="project" value="TreeGrafter"/>
</dbReference>
<feature type="coiled-coil region" evidence="2">
    <location>
        <begin position="130"/>
        <end position="157"/>
    </location>
</feature>
<evidence type="ECO:0000313" key="3">
    <source>
        <dbReference type="EMBL" id="GAA4957933.1"/>
    </source>
</evidence>
<accession>A0AAV3U946</accession>
<protein>
    <submittedName>
        <fullName evidence="3">Efflux RND transporter periplasmic adaptor subunit</fullName>
    </submittedName>
</protein>
<evidence type="ECO:0000256" key="2">
    <source>
        <dbReference type="SAM" id="Coils"/>
    </source>
</evidence>
<keyword evidence="4" id="KW-1185">Reference proteome</keyword>
<dbReference type="Gene3D" id="2.40.50.100">
    <property type="match status" value="1"/>
</dbReference>
<dbReference type="InterPro" id="IPR006143">
    <property type="entry name" value="RND_pump_MFP"/>
</dbReference>
<proteinExistence type="inferred from homology"/>
<gene>
    <name evidence="3" type="ORF">GCM10025791_43140</name>
</gene>
<dbReference type="Gene3D" id="2.40.30.170">
    <property type="match status" value="1"/>
</dbReference>
<comment type="similarity">
    <text evidence="1">Belongs to the membrane fusion protein (MFP) (TC 8.A.1) family.</text>
</comment>
<sequence>MSSPASDTQESPLYEVRVQPLSRAQYTNTVSSYAEIQAHQTSQLNPLVSARVEWISEKFEVGQFVSQDEPLVRVDTTDFEFALAQAQQQVQQAHVELAEQRALQKRAQADWRTVNKSGQPTGLAARGPYVKATQAKLDAAEKNVTKAERDLAATEIKSPYGGWITQRNVSLGDRISPQDAVAQLISADKVIVRIPVTVAQLSTIEHAGGLSETQVLLQRSEPAGEKWQLQGLSLRPVTETETRNLMLQAIMVRQDDSKTALPFPGEVLEAQIQTQESGEYFAIPESAINERGEVFLFDQGVVRAVAIDASFRTQGKVVAGVGQFEDINLIVNNTQRIWDGMPVKSRVLDP</sequence>
<dbReference type="AlphaFoldDB" id="A0AAV3U946"/>
<dbReference type="Proteomes" id="UP001409585">
    <property type="component" value="Unassembled WGS sequence"/>
</dbReference>
<comment type="caution">
    <text evidence="3">The sequence shown here is derived from an EMBL/GenBank/DDBJ whole genome shotgun (WGS) entry which is preliminary data.</text>
</comment>
<dbReference type="Gene3D" id="1.10.287.470">
    <property type="entry name" value="Helix hairpin bin"/>
    <property type="match status" value="1"/>
</dbReference>
<dbReference type="EMBL" id="BAABLX010000075">
    <property type="protein sequence ID" value="GAA4957933.1"/>
    <property type="molecule type" value="Genomic_DNA"/>
</dbReference>
<dbReference type="PANTHER" id="PTHR30469">
    <property type="entry name" value="MULTIDRUG RESISTANCE PROTEIN MDTA"/>
    <property type="match status" value="1"/>
</dbReference>
<dbReference type="NCBIfam" id="TIGR01730">
    <property type="entry name" value="RND_mfp"/>
    <property type="match status" value="1"/>
</dbReference>
<organism evidence="3 4">
    <name type="scientific">Halioxenophilus aromaticivorans</name>
    <dbReference type="NCBI Taxonomy" id="1306992"/>
    <lineage>
        <taxon>Bacteria</taxon>
        <taxon>Pseudomonadati</taxon>
        <taxon>Pseudomonadota</taxon>
        <taxon>Gammaproteobacteria</taxon>
        <taxon>Alteromonadales</taxon>
        <taxon>Alteromonadaceae</taxon>
        <taxon>Halioxenophilus</taxon>
    </lineage>
</organism>
<evidence type="ECO:0000313" key="4">
    <source>
        <dbReference type="Proteomes" id="UP001409585"/>
    </source>
</evidence>
<keyword evidence="2" id="KW-0175">Coiled coil</keyword>
<dbReference type="RefSeq" id="WP_345427211.1">
    <property type="nucleotide sequence ID" value="NZ_AP031496.1"/>
</dbReference>
<reference evidence="4" key="1">
    <citation type="journal article" date="2019" name="Int. J. Syst. Evol. Microbiol.">
        <title>The Global Catalogue of Microorganisms (GCM) 10K type strain sequencing project: providing services to taxonomists for standard genome sequencing and annotation.</title>
        <authorList>
            <consortium name="The Broad Institute Genomics Platform"/>
            <consortium name="The Broad Institute Genome Sequencing Center for Infectious Disease"/>
            <person name="Wu L."/>
            <person name="Ma J."/>
        </authorList>
    </citation>
    <scope>NUCLEOTIDE SEQUENCE [LARGE SCALE GENOMIC DNA]</scope>
    <source>
        <strain evidence="4">JCM 19134</strain>
    </source>
</reference>
<name>A0AAV3U946_9ALTE</name>
<dbReference type="GO" id="GO:1990281">
    <property type="term" value="C:efflux pump complex"/>
    <property type="evidence" value="ECO:0007669"/>
    <property type="project" value="TreeGrafter"/>
</dbReference>
<dbReference type="SUPFAM" id="SSF111369">
    <property type="entry name" value="HlyD-like secretion proteins"/>
    <property type="match status" value="1"/>
</dbReference>
<evidence type="ECO:0000256" key="1">
    <source>
        <dbReference type="ARBA" id="ARBA00009477"/>
    </source>
</evidence>